<evidence type="ECO:0000256" key="11">
    <source>
        <dbReference type="RuleBase" id="RU004181"/>
    </source>
</evidence>
<evidence type="ECO:0000256" key="2">
    <source>
        <dbReference type="ARBA" id="ARBA00022475"/>
    </source>
</evidence>
<dbReference type="AlphaFoldDB" id="A0A378NV80"/>
<dbReference type="GO" id="GO:0004190">
    <property type="term" value="F:aspartic-type endopeptidase activity"/>
    <property type="evidence" value="ECO:0007669"/>
    <property type="project" value="UniProtKB-UniRule"/>
</dbReference>
<dbReference type="RefSeq" id="WP_115151963.1">
    <property type="nucleotide sequence ID" value="NZ_UGPP01000001.1"/>
</dbReference>
<evidence type="ECO:0000256" key="3">
    <source>
        <dbReference type="ARBA" id="ARBA00022670"/>
    </source>
</evidence>
<keyword evidence="5 9" id="KW-0064">Aspartyl protease</keyword>
<dbReference type="GO" id="GO:0005886">
    <property type="term" value="C:plasma membrane"/>
    <property type="evidence" value="ECO:0007669"/>
    <property type="project" value="UniProtKB-SubCell"/>
</dbReference>
<feature type="active site" evidence="9">
    <location>
        <position position="112"/>
    </location>
</feature>
<dbReference type="InterPro" id="IPR001872">
    <property type="entry name" value="Peptidase_A8"/>
</dbReference>
<evidence type="ECO:0000313" key="12">
    <source>
        <dbReference type="EMBL" id="STY71735.1"/>
    </source>
</evidence>
<dbReference type="NCBIfam" id="TIGR00077">
    <property type="entry name" value="lspA"/>
    <property type="match status" value="1"/>
</dbReference>
<evidence type="ECO:0000313" key="13">
    <source>
        <dbReference type="Proteomes" id="UP000255234"/>
    </source>
</evidence>
<feature type="transmembrane region" description="Helical" evidence="9">
    <location>
        <begin position="59"/>
        <end position="76"/>
    </location>
</feature>
<dbReference type="GO" id="GO:0006508">
    <property type="term" value="P:proteolysis"/>
    <property type="evidence" value="ECO:0007669"/>
    <property type="project" value="UniProtKB-KW"/>
</dbReference>
<keyword evidence="4 9" id="KW-0812">Transmembrane</keyword>
<keyword evidence="7 9" id="KW-1133">Transmembrane helix</keyword>
<keyword evidence="6 9" id="KW-0378">Hydrolase</keyword>
<evidence type="ECO:0000256" key="10">
    <source>
        <dbReference type="RuleBase" id="RU000594"/>
    </source>
</evidence>
<sequence length="150" mass="17136">MFFLSSFVILIIVLDQLIKYLVVNNMFLGESIPVIPHLLHLTYILNPGAAFGILENQRFFFIFIAVILIFAIVYFYSKIIKLNKLFQLGIAMLFSGAIGNMIDRIFIGKVVDYIDFRIWPIFNLADIAIVCGCIIIIYELLFITDKGTNS</sequence>
<dbReference type="EC" id="3.4.23.36" evidence="9"/>
<comment type="pathway">
    <text evidence="9">Protein modification; lipoprotein biosynthesis (signal peptide cleavage).</text>
</comment>
<dbReference type="PANTHER" id="PTHR33695:SF1">
    <property type="entry name" value="LIPOPROTEIN SIGNAL PEPTIDASE"/>
    <property type="match status" value="1"/>
</dbReference>
<gene>
    <name evidence="9 12" type="primary">lspA</name>
    <name evidence="12" type="ORF">NCTC10571_01898</name>
</gene>
<comment type="similarity">
    <text evidence="1 9 11">Belongs to the peptidase A8 family.</text>
</comment>
<dbReference type="EMBL" id="UGPP01000001">
    <property type="protein sequence ID" value="STY71735.1"/>
    <property type="molecule type" value="Genomic_DNA"/>
</dbReference>
<keyword evidence="8 9" id="KW-0472">Membrane</keyword>
<protein>
    <recommendedName>
        <fullName evidence="9">Lipoprotein signal peptidase</fullName>
        <ecNumber evidence="9">3.4.23.36</ecNumber>
    </recommendedName>
    <alternativeName>
        <fullName evidence="9">Prolipoprotein signal peptidase</fullName>
    </alternativeName>
    <alternativeName>
        <fullName evidence="9">Signal peptidase II</fullName>
        <shortName evidence="9">SPase II</shortName>
    </alternativeName>
</protein>
<dbReference type="UniPathway" id="UPA00665"/>
<evidence type="ECO:0000256" key="6">
    <source>
        <dbReference type="ARBA" id="ARBA00022801"/>
    </source>
</evidence>
<dbReference type="Pfam" id="PF01252">
    <property type="entry name" value="Peptidase_A8"/>
    <property type="match status" value="1"/>
</dbReference>
<dbReference type="Proteomes" id="UP000255234">
    <property type="component" value="Unassembled WGS sequence"/>
</dbReference>
<evidence type="ECO:0000256" key="1">
    <source>
        <dbReference type="ARBA" id="ARBA00006139"/>
    </source>
</evidence>
<name>A0A378NV80_9FIRM</name>
<feature type="transmembrane region" description="Helical" evidence="9">
    <location>
        <begin position="34"/>
        <end position="53"/>
    </location>
</feature>
<keyword evidence="3 9" id="KW-0645">Protease</keyword>
<dbReference type="PRINTS" id="PR00781">
    <property type="entry name" value="LIPOSIGPTASE"/>
</dbReference>
<dbReference type="HAMAP" id="MF_00161">
    <property type="entry name" value="LspA"/>
    <property type="match status" value="1"/>
</dbReference>
<comment type="catalytic activity">
    <reaction evidence="9 10">
        <text>Release of signal peptides from bacterial membrane prolipoproteins. Hydrolyzes -Xaa-Yaa-Zaa-|-(S,diacylglyceryl)Cys-, in which Xaa is hydrophobic (preferably Leu), and Yaa (Ala or Ser) and Zaa (Gly or Ala) have small, neutral side chains.</text>
        <dbReference type="EC" id="3.4.23.36"/>
    </reaction>
</comment>
<accession>A0A378NV80</accession>
<feature type="transmembrane region" description="Helical" evidence="9">
    <location>
        <begin position="119"/>
        <end position="141"/>
    </location>
</feature>
<comment type="function">
    <text evidence="9 10">This protein specifically catalyzes the removal of signal peptides from prolipoproteins.</text>
</comment>
<evidence type="ECO:0000256" key="4">
    <source>
        <dbReference type="ARBA" id="ARBA00022692"/>
    </source>
</evidence>
<evidence type="ECO:0000256" key="9">
    <source>
        <dbReference type="HAMAP-Rule" id="MF_00161"/>
    </source>
</evidence>
<evidence type="ECO:0000256" key="8">
    <source>
        <dbReference type="ARBA" id="ARBA00023136"/>
    </source>
</evidence>
<keyword evidence="2 9" id="KW-1003">Cell membrane</keyword>
<dbReference type="PROSITE" id="PS00855">
    <property type="entry name" value="SPASE_II"/>
    <property type="match status" value="1"/>
</dbReference>
<evidence type="ECO:0000256" key="5">
    <source>
        <dbReference type="ARBA" id="ARBA00022750"/>
    </source>
</evidence>
<proteinExistence type="inferred from homology"/>
<reference evidence="12 13" key="1">
    <citation type="submission" date="2018-06" db="EMBL/GenBank/DDBJ databases">
        <authorList>
            <consortium name="Pathogen Informatics"/>
            <person name="Doyle S."/>
        </authorList>
    </citation>
    <scope>NUCLEOTIDE SEQUENCE [LARGE SCALE GENOMIC DNA]</scope>
    <source>
        <strain evidence="12 13">NCTC10571</strain>
    </source>
</reference>
<evidence type="ECO:0000256" key="7">
    <source>
        <dbReference type="ARBA" id="ARBA00022989"/>
    </source>
</evidence>
<feature type="active site" evidence="9">
    <location>
        <position position="126"/>
    </location>
</feature>
<organism evidence="12 13">
    <name type="scientific">Megamonas hypermegale</name>
    <dbReference type="NCBI Taxonomy" id="158847"/>
    <lineage>
        <taxon>Bacteria</taxon>
        <taxon>Bacillati</taxon>
        <taxon>Bacillota</taxon>
        <taxon>Negativicutes</taxon>
        <taxon>Selenomonadales</taxon>
        <taxon>Selenomonadaceae</taxon>
        <taxon>Megamonas</taxon>
    </lineage>
</organism>
<comment type="subcellular location">
    <subcellularLocation>
        <location evidence="9">Cell membrane</location>
        <topology evidence="9">Multi-pass membrane protein</topology>
    </subcellularLocation>
</comment>
<feature type="transmembrane region" description="Helical" evidence="9">
    <location>
        <begin position="6"/>
        <end position="22"/>
    </location>
</feature>
<dbReference type="PANTHER" id="PTHR33695">
    <property type="entry name" value="LIPOPROTEIN SIGNAL PEPTIDASE"/>
    <property type="match status" value="1"/>
</dbReference>
<keyword evidence="12" id="KW-0449">Lipoprotein</keyword>
<feature type="transmembrane region" description="Helical" evidence="9">
    <location>
        <begin position="88"/>
        <end position="107"/>
    </location>
</feature>